<dbReference type="VEuPathDB" id="FungiDB:H257_09952"/>
<dbReference type="FunFam" id="2.60.300.12:FF:000006">
    <property type="entry name" value="Iron-sulfur cluster assembly 2 mitochondrial"/>
    <property type="match status" value="1"/>
</dbReference>
<dbReference type="PANTHER" id="PTHR43011:SF1">
    <property type="entry name" value="IRON-SULFUR CLUSTER ASSEMBLY 2 HOMOLOG, MITOCHONDRIAL"/>
    <property type="match status" value="1"/>
</dbReference>
<organism evidence="9 10">
    <name type="scientific">Aphanomyces astaci</name>
    <name type="common">Crayfish plague agent</name>
    <dbReference type="NCBI Taxonomy" id="112090"/>
    <lineage>
        <taxon>Eukaryota</taxon>
        <taxon>Sar</taxon>
        <taxon>Stramenopiles</taxon>
        <taxon>Oomycota</taxon>
        <taxon>Saprolegniomycetes</taxon>
        <taxon>Saprolegniales</taxon>
        <taxon>Verrucalvaceae</taxon>
        <taxon>Aphanomyces</taxon>
    </lineage>
</organism>
<dbReference type="PANTHER" id="PTHR43011">
    <property type="entry name" value="IRON-SULFUR CLUSTER ASSEMBLY 2 HOMOLOG, MITOCHONDRIAL"/>
    <property type="match status" value="1"/>
</dbReference>
<evidence type="ECO:0000256" key="6">
    <source>
        <dbReference type="ARBA" id="ARBA00023004"/>
    </source>
</evidence>
<evidence type="ECO:0000256" key="3">
    <source>
        <dbReference type="ARBA" id="ARBA00006718"/>
    </source>
</evidence>
<keyword evidence="6" id="KW-0408">Iron</keyword>
<dbReference type="Pfam" id="PF01521">
    <property type="entry name" value="Fe-S_biosyn"/>
    <property type="match status" value="1"/>
</dbReference>
<accession>A0A6A5A6P2</accession>
<reference evidence="9 10" key="1">
    <citation type="submission" date="2019-06" db="EMBL/GenBank/DDBJ databases">
        <title>Genomics analysis of Aphanomyces spp. identifies a new class of oomycete effector associated with host adaptation.</title>
        <authorList>
            <person name="Gaulin E."/>
        </authorList>
    </citation>
    <scope>NUCLEOTIDE SEQUENCE [LARGE SCALE GENOMIC DNA]</scope>
    <source>
        <strain evidence="9 10">E</strain>
    </source>
</reference>
<evidence type="ECO:0000259" key="8">
    <source>
        <dbReference type="Pfam" id="PF01521"/>
    </source>
</evidence>
<dbReference type="SUPFAM" id="SSF89360">
    <property type="entry name" value="HesB-like domain"/>
    <property type="match status" value="1"/>
</dbReference>
<keyword evidence="4" id="KW-0004">4Fe-4S</keyword>
<evidence type="ECO:0000256" key="2">
    <source>
        <dbReference type="ARBA" id="ARBA00005151"/>
    </source>
</evidence>
<dbReference type="InterPro" id="IPR035903">
    <property type="entry name" value="HesB-like_dom_sf"/>
</dbReference>
<comment type="pathway">
    <text evidence="2">Cofactor biosynthesis; iron-sulfur cluster biosynthesis.</text>
</comment>
<dbReference type="Gene3D" id="2.60.300.12">
    <property type="entry name" value="HesB-like domain"/>
    <property type="match status" value="1"/>
</dbReference>
<gene>
    <name evidence="9" type="ORF">AaE_008714</name>
</gene>
<comment type="caution">
    <text evidence="9">The sequence shown here is derived from an EMBL/GenBank/DDBJ whole genome shotgun (WGS) entry which is preliminary data.</text>
</comment>
<comment type="subcellular location">
    <subcellularLocation>
        <location evidence="1">Mitochondrion</location>
    </subcellularLocation>
</comment>
<keyword evidence="7" id="KW-0496">Mitochondrion</keyword>
<evidence type="ECO:0000256" key="7">
    <source>
        <dbReference type="ARBA" id="ARBA00023128"/>
    </source>
</evidence>
<dbReference type="AlphaFoldDB" id="A0A6A5A6P2"/>
<dbReference type="InterPro" id="IPR016092">
    <property type="entry name" value="ATAP"/>
</dbReference>
<keyword evidence="4" id="KW-0411">Iron-sulfur</keyword>
<dbReference type="Proteomes" id="UP000469452">
    <property type="component" value="Unassembled WGS sequence"/>
</dbReference>
<sequence>MLLRRVMGPAAAAWSRRHFSDFLPDLIITKATSNQLNALNRTAATKQHLRVAVEGGGCSGFQYVITLEDTPLEEDDRVFEKDGAAVVVDPTSMDLLKGSTVDFAQELIRSSFTVINNPNAVSGCGCGSSFEMKE</sequence>
<evidence type="ECO:0000313" key="9">
    <source>
        <dbReference type="EMBL" id="KAF0740845.1"/>
    </source>
</evidence>
<protein>
    <recommendedName>
        <fullName evidence="8">Core domain-containing protein</fullName>
    </recommendedName>
</protein>
<evidence type="ECO:0000313" key="10">
    <source>
        <dbReference type="Proteomes" id="UP000469452"/>
    </source>
</evidence>
<dbReference type="GO" id="GO:0005506">
    <property type="term" value="F:iron ion binding"/>
    <property type="evidence" value="ECO:0007669"/>
    <property type="project" value="TreeGrafter"/>
</dbReference>
<evidence type="ECO:0000256" key="4">
    <source>
        <dbReference type="ARBA" id="ARBA00022485"/>
    </source>
</evidence>
<dbReference type="GO" id="GO:0051537">
    <property type="term" value="F:2 iron, 2 sulfur cluster binding"/>
    <property type="evidence" value="ECO:0007669"/>
    <property type="project" value="TreeGrafter"/>
</dbReference>
<dbReference type="EMBL" id="VJMI01014549">
    <property type="protein sequence ID" value="KAF0740845.1"/>
    <property type="molecule type" value="Genomic_DNA"/>
</dbReference>
<dbReference type="NCBIfam" id="TIGR00049">
    <property type="entry name" value="iron-sulfur cluster assembly accessory protein"/>
    <property type="match status" value="1"/>
</dbReference>
<proteinExistence type="inferred from homology"/>
<dbReference type="GO" id="GO:0016226">
    <property type="term" value="P:iron-sulfur cluster assembly"/>
    <property type="evidence" value="ECO:0007669"/>
    <property type="project" value="InterPro"/>
</dbReference>
<name>A0A6A5A6P2_APHAT</name>
<dbReference type="GO" id="GO:0051539">
    <property type="term" value="F:4 iron, 4 sulfur cluster binding"/>
    <property type="evidence" value="ECO:0007669"/>
    <property type="project" value="UniProtKB-KW"/>
</dbReference>
<comment type="similarity">
    <text evidence="3">Belongs to the HesB/IscA family.</text>
</comment>
<feature type="domain" description="Core" evidence="8">
    <location>
        <begin position="28"/>
        <end position="127"/>
    </location>
</feature>
<evidence type="ECO:0000256" key="1">
    <source>
        <dbReference type="ARBA" id="ARBA00004173"/>
    </source>
</evidence>
<keyword evidence="5" id="KW-0479">Metal-binding</keyword>
<dbReference type="GO" id="GO:0120510">
    <property type="term" value="C:mitochondrial [4Fe-4S] assembly complex"/>
    <property type="evidence" value="ECO:0007669"/>
    <property type="project" value="UniProtKB-ARBA"/>
</dbReference>
<evidence type="ECO:0000256" key="5">
    <source>
        <dbReference type="ARBA" id="ARBA00022723"/>
    </source>
</evidence>
<dbReference type="InterPro" id="IPR000361">
    <property type="entry name" value="ATAP_core_dom"/>
</dbReference>